<feature type="region of interest" description="Disordered" evidence="5">
    <location>
        <begin position="1234"/>
        <end position="1253"/>
    </location>
</feature>
<dbReference type="Gene3D" id="1.10.510.10">
    <property type="entry name" value="Transferase(Phosphotransferase) domain 1"/>
    <property type="match status" value="1"/>
</dbReference>
<dbReference type="GO" id="GO:0004672">
    <property type="term" value="F:protein kinase activity"/>
    <property type="evidence" value="ECO:0007669"/>
    <property type="project" value="InterPro"/>
</dbReference>
<feature type="region of interest" description="Disordered" evidence="5">
    <location>
        <begin position="1083"/>
        <end position="1105"/>
    </location>
</feature>
<dbReference type="Gene3D" id="3.80.10.10">
    <property type="entry name" value="Ribonuclease Inhibitor"/>
    <property type="match status" value="2"/>
</dbReference>
<feature type="non-terminal residue" evidence="8">
    <location>
        <position position="1253"/>
    </location>
</feature>
<feature type="domain" description="Protein kinase" evidence="7">
    <location>
        <begin position="1133"/>
        <end position="1253"/>
    </location>
</feature>
<gene>
    <name evidence="8" type="ORF">L916_03299</name>
</gene>
<evidence type="ECO:0000256" key="2">
    <source>
        <dbReference type="ARBA" id="ARBA00022737"/>
    </source>
</evidence>
<dbReference type="InterPro" id="IPR011009">
    <property type="entry name" value="Kinase-like_dom_sf"/>
</dbReference>
<dbReference type="Pfam" id="PF00069">
    <property type="entry name" value="Pkinase"/>
    <property type="match status" value="1"/>
</dbReference>
<feature type="compositionally biased region" description="Basic and acidic residues" evidence="5">
    <location>
        <begin position="1083"/>
        <end position="1093"/>
    </location>
</feature>
<dbReference type="Pfam" id="PF26605">
    <property type="entry name" value="WLGC"/>
    <property type="match status" value="1"/>
</dbReference>
<dbReference type="SUPFAM" id="SSF56112">
    <property type="entry name" value="Protein kinase-like (PK-like)"/>
    <property type="match status" value="1"/>
</dbReference>
<dbReference type="PANTHER" id="PTHR48056">
    <property type="entry name" value="LRR RECEPTOR-LIKE SERINE/THREONINE-PROTEIN KINASE-RELATED"/>
    <property type="match status" value="1"/>
</dbReference>
<dbReference type="GO" id="GO:0005524">
    <property type="term" value="F:ATP binding"/>
    <property type="evidence" value="ECO:0007669"/>
    <property type="project" value="UniProtKB-KW"/>
</dbReference>
<dbReference type="SUPFAM" id="SSF52058">
    <property type="entry name" value="L domain-like"/>
    <property type="match status" value="1"/>
</dbReference>
<dbReference type="InterPro" id="IPR050647">
    <property type="entry name" value="Plant_LRR-RLKs"/>
</dbReference>
<dbReference type="VEuPathDB" id="FungiDB:PPTG_16352"/>
<protein>
    <recommendedName>
        <fullName evidence="7">Protein kinase domain-containing protein</fullName>
    </recommendedName>
</protein>
<feature type="transmembrane region" description="Helical" evidence="6">
    <location>
        <begin position="104"/>
        <end position="125"/>
    </location>
</feature>
<name>W2JKA9_PHYNI</name>
<evidence type="ECO:0000259" key="7">
    <source>
        <dbReference type="PROSITE" id="PS50011"/>
    </source>
</evidence>
<feature type="transmembrane region" description="Helical" evidence="6">
    <location>
        <begin position="1046"/>
        <end position="1069"/>
    </location>
</feature>
<dbReference type="AlphaFoldDB" id="W2JKA9"/>
<keyword evidence="2" id="KW-0677">Repeat</keyword>
<keyword evidence="6" id="KW-0472">Membrane</keyword>
<keyword evidence="6" id="KW-1133">Transmembrane helix</keyword>
<evidence type="ECO:0000256" key="4">
    <source>
        <dbReference type="ARBA" id="ARBA00022840"/>
    </source>
</evidence>
<organism evidence="8 9">
    <name type="scientific">Phytophthora nicotianae</name>
    <name type="common">Potato buckeye rot agent</name>
    <name type="synonym">Phytophthora parasitica</name>
    <dbReference type="NCBI Taxonomy" id="4792"/>
    <lineage>
        <taxon>Eukaryota</taxon>
        <taxon>Sar</taxon>
        <taxon>Stramenopiles</taxon>
        <taxon>Oomycota</taxon>
        <taxon>Peronosporomycetes</taxon>
        <taxon>Peronosporales</taxon>
        <taxon>Peronosporaceae</taxon>
        <taxon>Phytophthora</taxon>
    </lineage>
</organism>
<accession>W2JKA9</accession>
<dbReference type="InterPro" id="IPR000719">
    <property type="entry name" value="Prot_kinase_dom"/>
</dbReference>
<dbReference type="EMBL" id="KI671436">
    <property type="protein sequence ID" value="ETL46895.1"/>
    <property type="molecule type" value="Genomic_DNA"/>
</dbReference>
<dbReference type="Proteomes" id="UP000053864">
    <property type="component" value="Unassembled WGS sequence"/>
</dbReference>
<sequence length="1253" mass="141501">MSRSEVVPLGSLPSTGDIGSRELSSNLSTLRRRSIEAIHLTYVSFKDAFGVLGLPMVLVAVISIFWTIWLIILTLAPNKTANYLMNTHEYDNGQFWLIPEELSILQIFSVAGFLVVLVLYIIVLLKMLVWREYHHVEGSLLDRILERCVPNQAESDDWSKLDFVHRVYRLIWELYLFLKELTSFRGKHRKLWNLCLKAFDLTMQSLMLYELLEAGTPVELIIGFAIFTALNSLFCAVEIINHRFTAFAEILIDSLFDLCAAVLFPIVILVYSAKNFDFDRAVYHINMELLPVGSFERRARMFASPTEIELFRVSFDSLRIRSVSDYFLRIGMNLGFSYRFKRVVEVLIQMQNQRQRHQSSRRASLARQYSNLLKFSQFPNGRQPCQRAAPKSLAILYLAYSVAVIVVTQRSISTSQAACASYPECVVFAYRWRDTGLCPCHALIDGNRAPKTYFEWTHPVDATDTVKALAAAGTLETLQLINRQLTVLPDELRGCHNLNYISLINCAIEELPAWAKEFHKLQYLQIEGKVGSNNLGNFADDLFSDMPELRYLQLGLHRRMIRLPPLDGAPNLSCLVMARMSEFTALPSFKHLRRLQRLEFSVMKQLSWIPDLESVDTIIHFAVYQGAALCCNGFVGTCNLTNPFCNGGSCLEDFSLRASPATLQVFNEFSDNVCQPYSGISQTPTTPMIKMCDGVPYRECRVSGPEPNTSVVGMCYNHRMQVLACNPDPAKIRVRRRQIHDGVGDPCDPVEEACSSAPSSALYLAAETRRRRRLQTENDAETCSDVKVVDATSLSGLGVQATELTNTTLTELNLTDNSVKNLRDLQLPETLQQLYLRQNELTSLEIPESWHHLEVLDVSDNPIANFTTEGNDGPRILIARNTWLSSMEDAVFPATLRQLDVSSTPIANWGNFTPPTDLSDLMVQDSSIERLGPANFSACDRSFTMDFSGNSITTIQGVKFPPNLRTLFLNGSRVTQFEVCKSDVQVLEQLQAFNVTSLSLSDDSCSHGAIQTPIMIANSSYSLCVLTDATFDDKYRARKVSSSTSLTTLLLLLFSVASAVFILLMLFAIKRKIIDERRAKAARAEKLETEHPTNDGSSEDEESDKMKMSSAILTDDVRSDPDFERYRIPQHDLEVIKQLSKGAGGVVHLAKWKPKNEQVVVKRVSPEKSKSVRELQRFTREIRLYGSLKHPKIVTFRGIAWSSLADLSLVLEYMPNGDLAQFLERQQMLDSQRRGWSWSTDEDSGFKHSKLTM</sequence>
<dbReference type="InterPro" id="IPR032675">
    <property type="entry name" value="LRR_dom_sf"/>
</dbReference>
<evidence type="ECO:0000256" key="6">
    <source>
        <dbReference type="SAM" id="Phobius"/>
    </source>
</evidence>
<dbReference type="VEuPathDB" id="FungiDB:PPTG_16353"/>
<feature type="transmembrane region" description="Helical" evidence="6">
    <location>
        <begin position="221"/>
        <end position="240"/>
    </location>
</feature>
<keyword evidence="1" id="KW-0433">Leucine-rich repeat</keyword>
<dbReference type="InterPro" id="IPR058256">
    <property type="entry name" value="WLGC"/>
</dbReference>
<dbReference type="PROSITE" id="PS50011">
    <property type="entry name" value="PROTEIN_KINASE_DOM"/>
    <property type="match status" value="1"/>
</dbReference>
<feature type="transmembrane region" description="Helical" evidence="6">
    <location>
        <begin position="252"/>
        <end position="273"/>
    </location>
</feature>
<proteinExistence type="predicted"/>
<reference evidence="8 9" key="1">
    <citation type="submission" date="2013-11" db="EMBL/GenBank/DDBJ databases">
        <title>The Genome Sequence of Phytophthora parasitica CJ05E6.</title>
        <authorList>
            <consortium name="The Broad Institute Genomics Platform"/>
            <person name="Russ C."/>
            <person name="Tyler B."/>
            <person name="Panabieres F."/>
            <person name="Shan W."/>
            <person name="Tripathy S."/>
            <person name="Grunwald N."/>
            <person name="Machado M."/>
            <person name="Johnson C.S."/>
            <person name="Arredondo F."/>
            <person name="Hong C."/>
            <person name="Coffey M."/>
            <person name="Young S.K."/>
            <person name="Zeng Q."/>
            <person name="Gargeya S."/>
            <person name="Fitzgerald M."/>
            <person name="Abouelleil A."/>
            <person name="Alvarado L."/>
            <person name="Chapman S.B."/>
            <person name="Gainer-Dewar J."/>
            <person name="Goldberg J."/>
            <person name="Griggs A."/>
            <person name="Gujja S."/>
            <person name="Hansen M."/>
            <person name="Howarth C."/>
            <person name="Imamovic A."/>
            <person name="Ireland A."/>
            <person name="Larimer J."/>
            <person name="McCowan C."/>
            <person name="Murphy C."/>
            <person name="Pearson M."/>
            <person name="Poon T.W."/>
            <person name="Priest M."/>
            <person name="Roberts A."/>
            <person name="Saif S."/>
            <person name="Shea T."/>
            <person name="Sykes S."/>
            <person name="Wortman J."/>
            <person name="Nusbaum C."/>
            <person name="Birren B."/>
        </authorList>
    </citation>
    <scope>NUCLEOTIDE SEQUENCE [LARGE SCALE GENOMIC DNA]</scope>
    <source>
        <strain evidence="8 9">CJ05E6</strain>
    </source>
</reference>
<evidence type="ECO:0000313" key="9">
    <source>
        <dbReference type="Proteomes" id="UP000053864"/>
    </source>
</evidence>
<evidence type="ECO:0000256" key="5">
    <source>
        <dbReference type="SAM" id="MobiDB-lite"/>
    </source>
</evidence>
<keyword evidence="4" id="KW-0067">ATP-binding</keyword>
<evidence type="ECO:0000313" key="8">
    <source>
        <dbReference type="EMBL" id="ETL46895.1"/>
    </source>
</evidence>
<evidence type="ECO:0000256" key="3">
    <source>
        <dbReference type="ARBA" id="ARBA00022741"/>
    </source>
</evidence>
<dbReference type="PANTHER" id="PTHR48056:SF81">
    <property type="entry name" value="RECEPTOR PROTEIN-TYROSINE KINASE CEPR1"/>
    <property type="match status" value="1"/>
</dbReference>
<feature type="transmembrane region" description="Helical" evidence="6">
    <location>
        <begin position="49"/>
        <end position="76"/>
    </location>
</feature>
<evidence type="ECO:0000256" key="1">
    <source>
        <dbReference type="ARBA" id="ARBA00022614"/>
    </source>
</evidence>
<keyword evidence="6" id="KW-0812">Transmembrane</keyword>
<keyword evidence="3" id="KW-0547">Nucleotide-binding</keyword>